<dbReference type="Proteomes" id="UP000185151">
    <property type="component" value="Unassembled WGS sequence"/>
</dbReference>
<keyword evidence="2" id="KW-0732">Signal</keyword>
<reference evidence="3 4" key="1">
    <citation type="submission" date="2016-11" db="EMBL/GenBank/DDBJ databases">
        <authorList>
            <person name="Jaros S."/>
            <person name="Januszkiewicz K."/>
            <person name="Wedrychowicz H."/>
        </authorList>
    </citation>
    <scope>NUCLEOTIDE SEQUENCE [LARGE SCALE GENOMIC DNA]</scope>
    <source>
        <strain evidence="3 4">GAS95</strain>
    </source>
</reference>
<evidence type="ECO:0000313" key="3">
    <source>
        <dbReference type="EMBL" id="SIN91371.1"/>
    </source>
</evidence>
<feature type="chain" id="PRO_5013291912" description="Lipoprotein" evidence="2">
    <location>
        <begin position="23"/>
        <end position="117"/>
    </location>
</feature>
<dbReference type="AlphaFoldDB" id="A0A1N6F7X3"/>
<accession>A0A1N6F7X3</accession>
<evidence type="ECO:0008006" key="5">
    <source>
        <dbReference type="Google" id="ProtNLM"/>
    </source>
</evidence>
<gene>
    <name evidence="3" type="ORF">SAMN05444165_0049</name>
</gene>
<evidence type="ECO:0000313" key="4">
    <source>
        <dbReference type="Proteomes" id="UP000185151"/>
    </source>
</evidence>
<evidence type="ECO:0000256" key="2">
    <source>
        <dbReference type="SAM" id="SignalP"/>
    </source>
</evidence>
<dbReference type="RefSeq" id="WP_074293688.1">
    <property type="nucleotide sequence ID" value="NZ_FSRU01000001.1"/>
</dbReference>
<evidence type="ECO:0000256" key="1">
    <source>
        <dbReference type="SAM" id="MobiDB-lite"/>
    </source>
</evidence>
<organism evidence="3 4">
    <name type="scientific">Paraburkholderia phenazinium</name>
    <dbReference type="NCBI Taxonomy" id="60549"/>
    <lineage>
        <taxon>Bacteria</taxon>
        <taxon>Pseudomonadati</taxon>
        <taxon>Pseudomonadota</taxon>
        <taxon>Betaproteobacteria</taxon>
        <taxon>Burkholderiales</taxon>
        <taxon>Burkholderiaceae</taxon>
        <taxon>Paraburkholderia</taxon>
    </lineage>
</organism>
<dbReference type="EMBL" id="FSRU01000001">
    <property type="protein sequence ID" value="SIN91371.1"/>
    <property type="molecule type" value="Genomic_DNA"/>
</dbReference>
<dbReference type="PROSITE" id="PS51257">
    <property type="entry name" value="PROKAR_LIPOPROTEIN"/>
    <property type="match status" value="1"/>
</dbReference>
<sequence length="117" mass="11449">MRRHYVAATAVLVALTTIMLSACGPDDGASTSADQSRAAPDAVNSAATPSAQATSPALPPPAFGASATLTSLPNASPDAASDSAVQSVEASLAADSQQVAPVLHYAPGDSGQNSNSN</sequence>
<name>A0A1N6F7X3_9BURK</name>
<feature type="region of interest" description="Disordered" evidence="1">
    <location>
        <begin position="24"/>
        <end position="89"/>
    </location>
</feature>
<keyword evidence="4" id="KW-1185">Reference proteome</keyword>
<feature type="compositionally biased region" description="Low complexity" evidence="1">
    <location>
        <begin position="45"/>
        <end position="56"/>
    </location>
</feature>
<protein>
    <recommendedName>
        <fullName evidence="5">Lipoprotein</fullName>
    </recommendedName>
</protein>
<feature type="signal peptide" evidence="2">
    <location>
        <begin position="1"/>
        <end position="22"/>
    </location>
</feature>
<proteinExistence type="predicted"/>
<feature type="compositionally biased region" description="Low complexity" evidence="1">
    <location>
        <begin position="75"/>
        <end position="89"/>
    </location>
</feature>